<gene>
    <name evidence="1" type="primary">Nfu_g_1_025670</name>
</gene>
<reference evidence="1" key="1">
    <citation type="submission" date="2016-05" db="EMBL/GenBank/DDBJ databases">
        <authorList>
            <person name="Lavstsen T."/>
            <person name="Jespersen J.S."/>
        </authorList>
    </citation>
    <scope>NUCLEOTIDE SEQUENCE</scope>
    <source>
        <tissue evidence="1">Brain</tissue>
    </source>
</reference>
<dbReference type="EMBL" id="HAED01009806">
    <property type="protein sequence ID" value="SBQ96018.1"/>
    <property type="molecule type" value="Transcribed_RNA"/>
</dbReference>
<organism evidence="1">
    <name type="scientific">Nothobranchius kuhntae</name>
    <name type="common">Beira killifish</name>
    <dbReference type="NCBI Taxonomy" id="321403"/>
    <lineage>
        <taxon>Eukaryota</taxon>
        <taxon>Metazoa</taxon>
        <taxon>Chordata</taxon>
        <taxon>Craniata</taxon>
        <taxon>Vertebrata</taxon>
        <taxon>Euteleostomi</taxon>
        <taxon>Actinopterygii</taxon>
        <taxon>Neopterygii</taxon>
        <taxon>Teleostei</taxon>
        <taxon>Neoteleostei</taxon>
        <taxon>Acanthomorphata</taxon>
        <taxon>Ovalentaria</taxon>
        <taxon>Atherinomorphae</taxon>
        <taxon>Cyprinodontiformes</taxon>
        <taxon>Nothobranchiidae</taxon>
        <taxon>Nothobranchius</taxon>
    </lineage>
</organism>
<sequence>KQKRLRSTKCHVSYESHDEPFSDALKQLEVESFSVVLDAAMSAIKERF</sequence>
<dbReference type="AlphaFoldDB" id="A0A1A8IG22"/>
<name>A0A1A8IG22_NOTKU</name>
<accession>A0A1A8IG22</accession>
<evidence type="ECO:0000313" key="1">
    <source>
        <dbReference type="EMBL" id="SBQ96018.1"/>
    </source>
</evidence>
<protein>
    <submittedName>
        <fullName evidence="1">Uncharacterized protein</fullName>
    </submittedName>
</protein>
<feature type="non-terminal residue" evidence="1">
    <location>
        <position position="1"/>
    </location>
</feature>
<reference evidence="1" key="2">
    <citation type="submission" date="2016-06" db="EMBL/GenBank/DDBJ databases">
        <title>The genome of a short-lived fish provides insights into sex chromosome evolution and the genetic control of aging.</title>
        <authorList>
            <person name="Reichwald K."/>
            <person name="Felder M."/>
            <person name="Petzold A."/>
            <person name="Koch P."/>
            <person name="Groth M."/>
            <person name="Platzer M."/>
        </authorList>
    </citation>
    <scope>NUCLEOTIDE SEQUENCE</scope>
    <source>
        <tissue evidence="1">Brain</tissue>
    </source>
</reference>
<proteinExistence type="predicted"/>
<feature type="non-terminal residue" evidence="1">
    <location>
        <position position="48"/>
    </location>
</feature>